<protein>
    <submittedName>
        <fullName evidence="4">Beta-lactamase family protein</fullName>
    </submittedName>
</protein>
<name>A0A9P7UMI3_9PEZI</name>
<feature type="region of interest" description="Disordered" evidence="1">
    <location>
        <begin position="671"/>
        <end position="697"/>
    </location>
</feature>
<proteinExistence type="predicted"/>
<dbReference type="Proteomes" id="UP000699042">
    <property type="component" value="Unassembled WGS sequence"/>
</dbReference>
<dbReference type="Pfam" id="PF26639">
    <property type="entry name" value="Het-6_barrel"/>
    <property type="match status" value="1"/>
</dbReference>
<evidence type="ECO:0000256" key="1">
    <source>
        <dbReference type="SAM" id="MobiDB-lite"/>
    </source>
</evidence>
<feature type="domain" description="Heterokaryon incompatibility" evidence="3">
    <location>
        <begin position="147"/>
        <end position="366"/>
    </location>
</feature>
<dbReference type="Pfam" id="PF06985">
    <property type="entry name" value="HET"/>
    <property type="match status" value="1"/>
</dbReference>
<accession>A0A9P7UMI3</accession>
<dbReference type="InterPro" id="IPR012338">
    <property type="entry name" value="Beta-lactam/transpept-like"/>
</dbReference>
<evidence type="ECO:0000313" key="4">
    <source>
        <dbReference type="EMBL" id="KAG7058931.1"/>
    </source>
</evidence>
<gene>
    <name evidence="4" type="ORF">JMJ77_006300</name>
</gene>
<feature type="compositionally biased region" description="Basic and acidic residues" evidence="1">
    <location>
        <begin position="673"/>
        <end position="693"/>
    </location>
</feature>
<dbReference type="InterPro" id="IPR052895">
    <property type="entry name" value="HetReg/Transcr_Mod"/>
</dbReference>
<dbReference type="InterPro" id="IPR001466">
    <property type="entry name" value="Beta-lactam-related"/>
</dbReference>
<dbReference type="SUPFAM" id="SSF56601">
    <property type="entry name" value="beta-lactamase/transpeptidase-like"/>
    <property type="match status" value="1"/>
</dbReference>
<organism evidence="4 5">
    <name type="scientific">Colletotrichum scovillei</name>
    <dbReference type="NCBI Taxonomy" id="1209932"/>
    <lineage>
        <taxon>Eukaryota</taxon>
        <taxon>Fungi</taxon>
        <taxon>Dikarya</taxon>
        <taxon>Ascomycota</taxon>
        <taxon>Pezizomycotina</taxon>
        <taxon>Sordariomycetes</taxon>
        <taxon>Hypocreomycetidae</taxon>
        <taxon>Glomerellales</taxon>
        <taxon>Glomerellaceae</taxon>
        <taxon>Colletotrichum</taxon>
        <taxon>Colletotrichum acutatum species complex</taxon>
    </lineage>
</organism>
<dbReference type="InterPro" id="IPR010730">
    <property type="entry name" value="HET"/>
</dbReference>
<dbReference type="Pfam" id="PF00144">
    <property type="entry name" value="Beta-lactamase"/>
    <property type="match status" value="1"/>
</dbReference>
<comment type="caution">
    <text evidence="4">The sequence shown here is derived from an EMBL/GenBank/DDBJ whole genome shotgun (WGS) entry which is preliminary data.</text>
</comment>
<dbReference type="PANTHER" id="PTHR24148">
    <property type="entry name" value="ANKYRIN REPEAT DOMAIN-CONTAINING PROTEIN 39 HOMOLOG-RELATED"/>
    <property type="match status" value="1"/>
</dbReference>
<dbReference type="PANTHER" id="PTHR24148:SF73">
    <property type="entry name" value="HET DOMAIN PROTEIN (AFU_ORTHOLOGUE AFUA_8G01020)"/>
    <property type="match status" value="1"/>
</dbReference>
<evidence type="ECO:0000313" key="5">
    <source>
        <dbReference type="Proteomes" id="UP000699042"/>
    </source>
</evidence>
<dbReference type="Gene3D" id="3.40.710.10">
    <property type="entry name" value="DD-peptidase/beta-lactamase superfamily"/>
    <property type="match status" value="1"/>
</dbReference>
<feature type="domain" description="Beta-lactamase-related" evidence="2">
    <location>
        <begin position="905"/>
        <end position="1264"/>
    </location>
</feature>
<evidence type="ECO:0000259" key="2">
    <source>
        <dbReference type="Pfam" id="PF00144"/>
    </source>
</evidence>
<feature type="region of interest" description="Disordered" evidence="1">
    <location>
        <begin position="74"/>
        <end position="93"/>
    </location>
</feature>
<sequence>MSRPQSPTDDVYNDPDGYELQIAIDQLAAGSSEALRLYLARKNGLDPATASLSSSPFKRTDDPNVTYAYAGKLDNTQAPGDEKMHDPSAELNRPDVMFDDTDIPFNYEPLDPELRQIRLLKLGAPDEDGVIRELQVETFYLDDAPPYFCLSYVWGDPERFLAVNCNGKMISVTQNLYHALRTCLNRHPTTWFWADGICINQDDIVERSQQVLLMGNIYKGAKLVLAHPGHYQYERRKPEDDDSREEATLEDRMGGLGVQDMMSFGMDDPAEDEATPETEKPYGLSDFALEPVDDAYSPESVQGAISIMTFMTHIWEDQRRDNIMSDIEWDKVGLPDTETEEGRETWNKLVRFWVTDWYFRTWILQEVILAPKVVVLYGTAAISLEAITDFWDLARLHGLPRPLRIGMYAEVFSMVMHLSPVSSFKLLRDRGQGFRTSPAIADTETVVDEAVEGNSPLNLLELLCLTRNNLATDARDKVYGLLGLTDDPVAQSIIPDYSSHNTPDKVFTEVARVMIEAGHAVDLLHHAGINQGISDLPSWVPDWTIQSRSTLSTQLYHCMPNTSLKISLSALDDAPKLAVRGMILDRVNFVGPSWKYYIHNQTDNTFNLFEGAPDLEIPPFNDEDSRNFILTFATITTQDDLKERYTDEGLNDAVVRTLAMDRSWQGTRIGPRHNAEEVRDEASSLVTSRKDSDNSPELVSTSKEFFAGVDAFRRFYAQGPNEEDDEHAPGIRVHQTAIFKWLLDFDVDVEADLQKRMVPFTVPFQEAQRGRRFATIGTRDHKNEEDFKKDAAILEEKPGRVLFDTKPVDHHYMGTVPWNAQVEDYVVLLEGFRTPFVLRKVPNDDESGDGDKFHIIGDCYVHGIMDGELLRPIDSLKETLKAEQVGVDAEGEDVLLKFSAMVSFEERIDTAVRDRDIPGVILHAQNKSGSFQYSHIYGDNLKSSTPLSDENILTLASVTKLFTTIAALQLVERGILTLDGDVSKHIPTLAQKPVLTGFAESGKPIEVQRKKPITLRHLLTHSAGNSYDFLSDATREWQSFHGLKPTRGSTVEERFGYPLNYEPGEDWAYSCSSDWTGKLIEKVSGKSLEQYMRENIWDPVGASSFTFNVESVRSKLWGMNTRDRDTGKIVLHRGRELNHGVTDCLGGQGSYGSAPDVMRVLHSLLVDDGKLLAPTTTSEMFKPQLSSQAKSSLLKAMEEPEWAVGHFPVTGEYDWGLGGLLVDGHSHPYRRNATLMWSGASNVFWWIDRQAGLCGFFATQMLPAAEEGVRPYIKAFEDEMYSKVGGTKTRAVL</sequence>
<keyword evidence="5" id="KW-1185">Reference proteome</keyword>
<dbReference type="EMBL" id="JAESDN010000001">
    <property type="protein sequence ID" value="KAG7058931.1"/>
    <property type="molecule type" value="Genomic_DNA"/>
</dbReference>
<evidence type="ECO:0000259" key="3">
    <source>
        <dbReference type="Pfam" id="PF06985"/>
    </source>
</evidence>
<reference evidence="4" key="1">
    <citation type="submission" date="2021-05" db="EMBL/GenBank/DDBJ databases">
        <title>Comparative genomics of three Colletotrichum scovillei strains and genetic complementation revealed genes involved fungal growth and virulence on chili pepper.</title>
        <authorList>
            <person name="Hsieh D.-K."/>
            <person name="Chuang S.-C."/>
            <person name="Chen C.-Y."/>
            <person name="Chao Y.-T."/>
            <person name="Lu M.-Y.J."/>
            <person name="Lee M.-H."/>
            <person name="Shih M.-C."/>
        </authorList>
    </citation>
    <scope>NUCLEOTIDE SEQUENCE</scope>
    <source>
        <strain evidence="4">Coll-153</strain>
    </source>
</reference>